<evidence type="ECO:0000313" key="17">
    <source>
        <dbReference type="Proteomes" id="UP001200557"/>
    </source>
</evidence>
<name>A0ABS9CZ51_9RHOB</name>
<keyword evidence="4 14" id="KW-0963">Cytoplasm</keyword>
<keyword evidence="8 14" id="KW-0949">S-adenosyl-L-methionine</keyword>
<dbReference type="SFLD" id="SFLDG01062">
    <property type="entry name" value="methyltransferase_(Class_A)"/>
    <property type="match status" value="1"/>
</dbReference>
<dbReference type="RefSeq" id="WP_235225967.1">
    <property type="nucleotide sequence ID" value="NZ_JAKGAQ010000002.1"/>
</dbReference>
<evidence type="ECO:0000259" key="15">
    <source>
        <dbReference type="PROSITE" id="PS51918"/>
    </source>
</evidence>
<feature type="binding site" evidence="14">
    <location>
        <position position="230"/>
    </location>
    <ligand>
        <name>S-adenosyl-L-methionine</name>
        <dbReference type="ChEBI" id="CHEBI:59789"/>
    </ligand>
</feature>
<keyword evidence="17" id="KW-1185">Reference proteome</keyword>
<comment type="similarity">
    <text evidence="2 14">Belongs to the radical SAM superfamily. RlmN family.</text>
</comment>
<dbReference type="EC" id="2.1.1.192" evidence="14"/>
<dbReference type="PROSITE" id="PS51918">
    <property type="entry name" value="RADICAL_SAM"/>
    <property type="match status" value="1"/>
</dbReference>
<dbReference type="InterPro" id="IPR058240">
    <property type="entry name" value="rSAM_sf"/>
</dbReference>
<dbReference type="Pfam" id="PF04055">
    <property type="entry name" value="Radical_SAM"/>
    <property type="match status" value="1"/>
</dbReference>
<dbReference type="NCBIfam" id="TIGR00048">
    <property type="entry name" value="rRNA_mod_RlmN"/>
    <property type="match status" value="1"/>
</dbReference>
<comment type="catalytic activity">
    <reaction evidence="14">
        <text>adenosine(2503) in 23S rRNA + 2 reduced [2Fe-2S]-[ferredoxin] + 2 S-adenosyl-L-methionine = 2-methyladenosine(2503) in 23S rRNA + 5'-deoxyadenosine + L-methionine + 2 oxidized [2Fe-2S]-[ferredoxin] + S-adenosyl-L-homocysteine</text>
        <dbReference type="Rhea" id="RHEA:42916"/>
        <dbReference type="Rhea" id="RHEA-COMP:10000"/>
        <dbReference type="Rhea" id="RHEA-COMP:10001"/>
        <dbReference type="Rhea" id="RHEA-COMP:10152"/>
        <dbReference type="Rhea" id="RHEA-COMP:10282"/>
        <dbReference type="ChEBI" id="CHEBI:17319"/>
        <dbReference type="ChEBI" id="CHEBI:33737"/>
        <dbReference type="ChEBI" id="CHEBI:33738"/>
        <dbReference type="ChEBI" id="CHEBI:57844"/>
        <dbReference type="ChEBI" id="CHEBI:57856"/>
        <dbReference type="ChEBI" id="CHEBI:59789"/>
        <dbReference type="ChEBI" id="CHEBI:74411"/>
        <dbReference type="ChEBI" id="CHEBI:74497"/>
        <dbReference type="EC" id="2.1.1.192"/>
    </reaction>
</comment>
<dbReference type="InterPro" id="IPR007197">
    <property type="entry name" value="rSAM"/>
</dbReference>
<keyword evidence="10 14" id="KW-0479">Metal-binding</keyword>
<dbReference type="Gene3D" id="1.10.150.530">
    <property type="match status" value="1"/>
</dbReference>
<feature type="binding site" evidence="14">
    <location>
        <position position="144"/>
    </location>
    <ligand>
        <name>[4Fe-4S] cluster</name>
        <dbReference type="ChEBI" id="CHEBI:49883"/>
        <note>4Fe-4S-S-AdoMet</note>
    </ligand>
</feature>
<keyword evidence="9 14" id="KW-0819">tRNA processing</keyword>
<evidence type="ECO:0000256" key="1">
    <source>
        <dbReference type="ARBA" id="ARBA00004496"/>
    </source>
</evidence>
<comment type="cofactor">
    <cofactor evidence="14">
        <name>[4Fe-4S] cluster</name>
        <dbReference type="ChEBI" id="CHEBI:49883"/>
    </cofactor>
    <text evidence="14">Binds 1 [4Fe-4S] cluster. The cluster is coordinated with 3 cysteines and an exchangeable S-adenosyl-L-methionine.</text>
</comment>
<evidence type="ECO:0000256" key="7">
    <source>
        <dbReference type="ARBA" id="ARBA00022679"/>
    </source>
</evidence>
<keyword evidence="13 14" id="KW-1015">Disulfide bond</keyword>
<feature type="binding site" evidence="14">
    <location>
        <begin position="252"/>
        <end position="254"/>
    </location>
    <ligand>
        <name>S-adenosyl-L-methionine</name>
        <dbReference type="ChEBI" id="CHEBI:59789"/>
    </ligand>
</feature>
<accession>A0ABS9CZ51</accession>
<dbReference type="EMBL" id="JAKGAQ010000002">
    <property type="protein sequence ID" value="MCF2871664.1"/>
    <property type="molecule type" value="Genomic_DNA"/>
</dbReference>
<feature type="binding site" evidence="14">
    <location>
        <begin position="198"/>
        <end position="199"/>
    </location>
    <ligand>
        <name>S-adenosyl-L-methionine</name>
        <dbReference type="ChEBI" id="CHEBI:59789"/>
    </ligand>
</feature>
<dbReference type="PANTHER" id="PTHR30544">
    <property type="entry name" value="23S RRNA METHYLTRANSFERASE"/>
    <property type="match status" value="1"/>
</dbReference>
<feature type="active site" description="S-methylcysteine intermediate" evidence="14">
    <location>
        <position position="372"/>
    </location>
</feature>
<proteinExistence type="inferred from homology"/>
<evidence type="ECO:0000256" key="9">
    <source>
        <dbReference type="ARBA" id="ARBA00022694"/>
    </source>
</evidence>
<evidence type="ECO:0000256" key="5">
    <source>
        <dbReference type="ARBA" id="ARBA00022552"/>
    </source>
</evidence>
<comment type="miscellaneous">
    <text evidence="14">Reaction proceeds by a ping-pong mechanism involving intermediate methylation of a conserved cysteine residue.</text>
</comment>
<dbReference type="HAMAP" id="MF_01849">
    <property type="entry name" value="RNA_methyltr_RlmN"/>
    <property type="match status" value="1"/>
</dbReference>
<evidence type="ECO:0000256" key="14">
    <source>
        <dbReference type="HAMAP-Rule" id="MF_01849"/>
    </source>
</evidence>
<dbReference type="SFLD" id="SFLDF00275">
    <property type="entry name" value="adenosine_C2_methyltransferase"/>
    <property type="match status" value="1"/>
</dbReference>
<dbReference type="PIRSF" id="PIRSF006004">
    <property type="entry name" value="CHP00048"/>
    <property type="match status" value="1"/>
</dbReference>
<dbReference type="CDD" id="cd01335">
    <property type="entry name" value="Radical_SAM"/>
    <property type="match status" value="1"/>
</dbReference>
<comment type="subcellular location">
    <subcellularLocation>
        <location evidence="1 14">Cytoplasm</location>
    </subcellularLocation>
</comment>
<reference evidence="16 17" key="1">
    <citation type="submission" date="2022-01" db="EMBL/GenBank/DDBJ databases">
        <title>Octadecabacter sp. nov., isolated from a marine alga.</title>
        <authorList>
            <person name="Jin M.S."/>
            <person name="Kim H.M."/>
            <person name="Han D.M."/>
            <person name="Jung J.J."/>
            <person name="Jeon C.O."/>
        </authorList>
    </citation>
    <scope>NUCLEOTIDE SEQUENCE [LARGE SCALE GENOMIC DNA]</scope>
    <source>
        <strain evidence="16 17">G9-8</strain>
    </source>
</reference>
<dbReference type="InterPro" id="IPR040072">
    <property type="entry name" value="Methyltransferase_A"/>
</dbReference>
<keyword evidence="12 14" id="KW-0411">Iron-sulfur</keyword>
<feature type="binding site" evidence="14">
    <location>
        <position position="329"/>
    </location>
    <ligand>
        <name>S-adenosyl-L-methionine</name>
        <dbReference type="ChEBI" id="CHEBI:59789"/>
    </ligand>
</feature>
<evidence type="ECO:0000256" key="2">
    <source>
        <dbReference type="ARBA" id="ARBA00007544"/>
    </source>
</evidence>
<dbReference type="Proteomes" id="UP001200557">
    <property type="component" value="Unassembled WGS sequence"/>
</dbReference>
<evidence type="ECO:0000256" key="8">
    <source>
        <dbReference type="ARBA" id="ARBA00022691"/>
    </source>
</evidence>
<dbReference type="SUPFAM" id="SSF102114">
    <property type="entry name" value="Radical SAM enzymes"/>
    <property type="match status" value="1"/>
</dbReference>
<comment type="function">
    <text evidence="14">Specifically methylates position 2 of adenine 2503 in 23S rRNA and position 2 of adenine 37 in tRNAs. m2A2503 modification seems to play a crucial role in the proofreading step occurring at the peptidyl transferase center and thus would serve to optimize ribosomal fidelity.</text>
</comment>
<gene>
    <name evidence="14 16" type="primary">rlmN</name>
    <name evidence="16" type="ORF">L0664_11360</name>
</gene>
<dbReference type="GO" id="GO:0008168">
    <property type="term" value="F:methyltransferase activity"/>
    <property type="evidence" value="ECO:0007669"/>
    <property type="project" value="UniProtKB-KW"/>
</dbReference>
<comment type="caution">
    <text evidence="14">Lacks conserved residue(s) required for the propagation of feature annotation.</text>
</comment>
<dbReference type="SFLD" id="SFLDS00029">
    <property type="entry name" value="Radical_SAM"/>
    <property type="match status" value="1"/>
</dbReference>
<evidence type="ECO:0000256" key="3">
    <source>
        <dbReference type="ARBA" id="ARBA00022485"/>
    </source>
</evidence>
<comment type="caution">
    <text evidence="16">The sequence shown here is derived from an EMBL/GenBank/DDBJ whole genome shotgun (WGS) entry which is preliminary data.</text>
</comment>
<comment type="catalytic activity">
    <reaction evidence="14">
        <text>adenosine(37) in tRNA + 2 reduced [2Fe-2S]-[ferredoxin] + 2 S-adenosyl-L-methionine = 2-methyladenosine(37) in tRNA + 5'-deoxyadenosine + L-methionine + 2 oxidized [2Fe-2S]-[ferredoxin] + S-adenosyl-L-homocysteine</text>
        <dbReference type="Rhea" id="RHEA:43332"/>
        <dbReference type="Rhea" id="RHEA-COMP:10000"/>
        <dbReference type="Rhea" id="RHEA-COMP:10001"/>
        <dbReference type="Rhea" id="RHEA-COMP:10162"/>
        <dbReference type="Rhea" id="RHEA-COMP:10485"/>
        <dbReference type="ChEBI" id="CHEBI:17319"/>
        <dbReference type="ChEBI" id="CHEBI:33737"/>
        <dbReference type="ChEBI" id="CHEBI:33738"/>
        <dbReference type="ChEBI" id="CHEBI:57844"/>
        <dbReference type="ChEBI" id="CHEBI:57856"/>
        <dbReference type="ChEBI" id="CHEBI:59789"/>
        <dbReference type="ChEBI" id="CHEBI:74411"/>
        <dbReference type="ChEBI" id="CHEBI:74497"/>
        <dbReference type="EC" id="2.1.1.192"/>
    </reaction>
</comment>
<evidence type="ECO:0000256" key="13">
    <source>
        <dbReference type="ARBA" id="ARBA00023157"/>
    </source>
</evidence>
<dbReference type="PANTHER" id="PTHR30544:SF5">
    <property type="entry name" value="RADICAL SAM CORE DOMAIN-CONTAINING PROTEIN"/>
    <property type="match status" value="1"/>
</dbReference>
<keyword evidence="11 14" id="KW-0408">Iron</keyword>
<keyword evidence="5 14" id="KW-0698">rRNA processing</keyword>
<keyword evidence="7 14" id="KW-0808">Transferase</keyword>
<dbReference type="Gene3D" id="3.20.20.70">
    <property type="entry name" value="Aldolase class I"/>
    <property type="match status" value="1"/>
</dbReference>
<keyword evidence="6 14" id="KW-0489">Methyltransferase</keyword>
<evidence type="ECO:0000313" key="16">
    <source>
        <dbReference type="EMBL" id="MCF2871664.1"/>
    </source>
</evidence>
<evidence type="ECO:0000256" key="6">
    <source>
        <dbReference type="ARBA" id="ARBA00022603"/>
    </source>
</evidence>
<feature type="active site" description="Proton acceptor" evidence="14">
    <location>
        <position position="117"/>
    </location>
</feature>
<dbReference type="Pfam" id="PF21016">
    <property type="entry name" value="RlmN_N"/>
    <property type="match status" value="1"/>
</dbReference>
<evidence type="ECO:0000256" key="4">
    <source>
        <dbReference type="ARBA" id="ARBA00022490"/>
    </source>
</evidence>
<dbReference type="InterPro" id="IPR013785">
    <property type="entry name" value="Aldolase_TIM"/>
</dbReference>
<feature type="binding site" evidence="14">
    <location>
        <position position="137"/>
    </location>
    <ligand>
        <name>[4Fe-4S] cluster</name>
        <dbReference type="ChEBI" id="CHEBI:49883"/>
        <note>4Fe-4S-S-AdoMet</note>
    </ligand>
</feature>
<feature type="binding site" evidence="14">
    <location>
        <position position="141"/>
    </location>
    <ligand>
        <name>[4Fe-4S] cluster</name>
        <dbReference type="ChEBI" id="CHEBI:49883"/>
        <note>4Fe-4S-S-AdoMet</note>
    </ligand>
</feature>
<evidence type="ECO:0000256" key="11">
    <source>
        <dbReference type="ARBA" id="ARBA00023004"/>
    </source>
</evidence>
<sequence length="395" mass="43856">MDAPQAPITQDVMTIKRVLPEGGPVNIVGLTRDQLRAALIGVGAKEKQAKMRVNQIWQWLYHWGVRDFDAMTNLSKDFRATLAEHFKIELPEVVTKEVSTDGTRKYLVRIAGGHEVEVVYIPETDRGTLCVSSQVGCTLTCSFCHTGTQKLVRNLTAGEIIGQVMLARDDLNEWPEPGQGTGANGPRLVSNIVLMGMGEPLYNFENVRDAMKIAMDPEGIQLSRRRITLSTSGVVPEIARTAEEIGCQLAISFHATTDEVRDKLVPINKKWNIEELVAALAAYPKVSNSERITFEYVMLKDVNDSDEDARRLIKLIEGIPAKINLIPFNEWPGAPYQRSDADRIKSFAHIIYKAGYASPIRKPRGEDIMAACGQLKSATERARKSRKQIDADAGL</sequence>
<evidence type="ECO:0000256" key="10">
    <source>
        <dbReference type="ARBA" id="ARBA00022723"/>
    </source>
</evidence>
<feature type="domain" description="Radical SAM core" evidence="15">
    <location>
        <begin position="123"/>
        <end position="367"/>
    </location>
</feature>
<dbReference type="InterPro" id="IPR027492">
    <property type="entry name" value="RNA_MTrfase_RlmN"/>
</dbReference>
<dbReference type="GO" id="GO:0032259">
    <property type="term" value="P:methylation"/>
    <property type="evidence" value="ECO:0007669"/>
    <property type="project" value="UniProtKB-KW"/>
</dbReference>
<evidence type="ECO:0000256" key="12">
    <source>
        <dbReference type="ARBA" id="ARBA00023014"/>
    </source>
</evidence>
<organism evidence="16 17">
    <name type="scientific">Octadecabacter dasysiphoniae</name>
    <dbReference type="NCBI Taxonomy" id="2909341"/>
    <lineage>
        <taxon>Bacteria</taxon>
        <taxon>Pseudomonadati</taxon>
        <taxon>Pseudomonadota</taxon>
        <taxon>Alphaproteobacteria</taxon>
        <taxon>Rhodobacterales</taxon>
        <taxon>Roseobacteraceae</taxon>
        <taxon>Octadecabacter</taxon>
    </lineage>
</organism>
<keyword evidence="3 14" id="KW-0004">4Fe-4S</keyword>
<protein>
    <recommendedName>
        <fullName evidence="14">Dual-specificity RNA methyltransferase RlmN</fullName>
        <ecNumber evidence="14">2.1.1.192</ecNumber>
    </recommendedName>
    <alternativeName>
        <fullName evidence="14">23S rRNA (adenine(2503)-C(2))-methyltransferase</fullName>
    </alternativeName>
    <alternativeName>
        <fullName evidence="14">23S rRNA m2A2503 methyltransferase</fullName>
    </alternativeName>
    <alternativeName>
        <fullName evidence="14">Ribosomal RNA large subunit methyltransferase N</fullName>
    </alternativeName>
    <alternativeName>
        <fullName evidence="14">tRNA (adenine(37)-C(2))-methyltransferase</fullName>
    </alternativeName>
    <alternativeName>
        <fullName evidence="14">tRNA m2A37 methyltransferase</fullName>
    </alternativeName>
</protein>
<dbReference type="InterPro" id="IPR048641">
    <property type="entry name" value="RlmN_N"/>
</dbReference>
<dbReference type="InterPro" id="IPR004383">
    <property type="entry name" value="rRNA_lsu_MTrfase_RlmN/Cfr"/>
</dbReference>